<dbReference type="GO" id="GO:0043138">
    <property type="term" value="F:3'-5' DNA helicase activity"/>
    <property type="evidence" value="ECO:0007669"/>
    <property type="project" value="TreeGrafter"/>
</dbReference>
<evidence type="ECO:0000313" key="5">
    <source>
        <dbReference type="EMBL" id="OGM00356.1"/>
    </source>
</evidence>
<gene>
    <name evidence="5" type="ORF">A2480_03845</name>
</gene>
<dbReference type="InterPro" id="IPR027417">
    <property type="entry name" value="P-loop_NTPase"/>
</dbReference>
<dbReference type="GO" id="GO:0006270">
    <property type="term" value="P:DNA replication initiation"/>
    <property type="evidence" value="ECO:0007669"/>
    <property type="project" value="TreeGrafter"/>
</dbReference>
<evidence type="ECO:0000259" key="4">
    <source>
        <dbReference type="Pfam" id="PF17764"/>
    </source>
</evidence>
<dbReference type="SUPFAM" id="SSF52540">
    <property type="entry name" value="P-loop containing nucleoside triphosphate hydrolases"/>
    <property type="match status" value="1"/>
</dbReference>
<keyword evidence="2" id="KW-0067">ATP-binding</keyword>
<dbReference type="PANTHER" id="PTHR30580">
    <property type="entry name" value="PRIMOSOMAL PROTEIN N"/>
    <property type="match status" value="1"/>
</dbReference>
<feature type="domain" description="Primosomal protein N' 3' DNA-binding" evidence="4">
    <location>
        <begin position="15"/>
        <end position="103"/>
    </location>
</feature>
<dbReference type="Gene3D" id="3.40.1440.60">
    <property type="entry name" value="PriA, 3(prime) DNA-binding domain"/>
    <property type="match status" value="1"/>
</dbReference>
<dbReference type="PANTHER" id="PTHR30580:SF0">
    <property type="entry name" value="PRIMOSOMAL PROTEIN N"/>
    <property type="match status" value="1"/>
</dbReference>
<dbReference type="GO" id="GO:0006302">
    <property type="term" value="P:double-strand break repair"/>
    <property type="evidence" value="ECO:0007669"/>
    <property type="project" value="TreeGrafter"/>
</dbReference>
<protein>
    <recommendedName>
        <fullName evidence="4">Primosomal protein N' 3' DNA-binding domain-containing protein</fullName>
    </recommendedName>
</protein>
<dbReference type="AlphaFoldDB" id="A0A1F7WC13"/>
<dbReference type="EMBL" id="MGFG01000032">
    <property type="protein sequence ID" value="OGM00356.1"/>
    <property type="molecule type" value="Genomic_DNA"/>
</dbReference>
<dbReference type="GO" id="GO:0006310">
    <property type="term" value="P:DNA recombination"/>
    <property type="evidence" value="ECO:0007669"/>
    <property type="project" value="TreeGrafter"/>
</dbReference>
<dbReference type="Gene3D" id="3.40.50.300">
    <property type="entry name" value="P-loop containing nucleotide triphosphate hydrolases"/>
    <property type="match status" value="1"/>
</dbReference>
<dbReference type="GO" id="GO:0005524">
    <property type="term" value="F:ATP binding"/>
    <property type="evidence" value="ECO:0007669"/>
    <property type="project" value="UniProtKB-KW"/>
</dbReference>
<organism evidence="5 6">
    <name type="scientific">Candidatus Uhrbacteria bacterium RIFOXYC2_FULL_47_19</name>
    <dbReference type="NCBI Taxonomy" id="1802424"/>
    <lineage>
        <taxon>Bacteria</taxon>
        <taxon>Candidatus Uhriibacteriota</taxon>
    </lineage>
</organism>
<keyword evidence="3" id="KW-0238">DNA-binding</keyword>
<sequence>MFAKIIPAVRLPKNLGAYDYAVPERYRGLVQRGSWVVVPWRGRPVDGLVIELSETTTFKNKQIVELLGFGDYHVLGEDLLNLPQKMSDHYLVSPATALKSFLPRTPKTKLLTDDPKGLSEQIVGTKINSTERSLIRYRHSDEKIAETIRLTKSTINSGHGVIIITPHSTEITRLNKALTFPDGPPVVEIHGKLTNSQLRTNWKRLLAEPIAIVIGTRLAALAPVRNPGLFLVLESDSPDLRQYDQNPRYDSREIALWRADESKASLAYLSHAPRLEEYALAAKNQLSRLATPTSDPKTVLINITGNPKGYDHPLSPVVMDRAVESLHQGKKVLVYHNRLGTAGALICNGCRLVFRCERCDIALGVGNGNLRCPRCATISTLPIVCPKCGDVNLHNIGLGTKSLETALQREFPKNKVAAYDSDLLNEKHDRTIDESDILIGTRLMLHDLAELPSRSDWGCVVVTDLDGLLTFPGFRVMEDAWRTIRTLKDIAASSNASLLMQTLDPDGTKIKLLNSNEHDFVTAELEARQNSAYPPFGTLLTITVRNPDQNETERQAKELLTTLKKTIASEHGIVAGPLRHRRPFRDGLWRSVVVVKTEINIPPSIQQALTNLPESYIVDRNPEMIG</sequence>
<dbReference type="GO" id="GO:0003677">
    <property type="term" value="F:DNA binding"/>
    <property type="evidence" value="ECO:0007669"/>
    <property type="project" value="UniProtKB-KW"/>
</dbReference>
<evidence type="ECO:0000256" key="3">
    <source>
        <dbReference type="ARBA" id="ARBA00023125"/>
    </source>
</evidence>
<comment type="caution">
    <text evidence="5">The sequence shown here is derived from an EMBL/GenBank/DDBJ whole genome shotgun (WGS) entry which is preliminary data.</text>
</comment>
<proteinExistence type="predicted"/>
<dbReference type="Pfam" id="PF17764">
    <property type="entry name" value="PriA_3primeBD"/>
    <property type="match status" value="1"/>
</dbReference>
<dbReference type="STRING" id="1802424.A2480_03845"/>
<evidence type="ECO:0000256" key="1">
    <source>
        <dbReference type="ARBA" id="ARBA00022741"/>
    </source>
</evidence>
<dbReference type="InterPro" id="IPR042115">
    <property type="entry name" value="PriA_3primeBD_sf"/>
</dbReference>
<accession>A0A1F7WC13</accession>
<name>A0A1F7WC13_9BACT</name>
<evidence type="ECO:0000313" key="6">
    <source>
        <dbReference type="Proteomes" id="UP000176988"/>
    </source>
</evidence>
<dbReference type="InterPro" id="IPR041222">
    <property type="entry name" value="PriA_3primeBD"/>
</dbReference>
<dbReference type="Proteomes" id="UP000176988">
    <property type="component" value="Unassembled WGS sequence"/>
</dbReference>
<reference evidence="5 6" key="1">
    <citation type="journal article" date="2016" name="Nat. Commun.">
        <title>Thousands of microbial genomes shed light on interconnected biogeochemical processes in an aquifer system.</title>
        <authorList>
            <person name="Anantharaman K."/>
            <person name="Brown C.T."/>
            <person name="Hug L.A."/>
            <person name="Sharon I."/>
            <person name="Castelle C.J."/>
            <person name="Probst A.J."/>
            <person name="Thomas B.C."/>
            <person name="Singh A."/>
            <person name="Wilkins M.J."/>
            <person name="Karaoz U."/>
            <person name="Brodie E.L."/>
            <person name="Williams K.H."/>
            <person name="Hubbard S.S."/>
            <person name="Banfield J.F."/>
        </authorList>
    </citation>
    <scope>NUCLEOTIDE SEQUENCE [LARGE SCALE GENOMIC DNA]</scope>
</reference>
<keyword evidence="1" id="KW-0547">Nucleotide-binding</keyword>
<evidence type="ECO:0000256" key="2">
    <source>
        <dbReference type="ARBA" id="ARBA00022840"/>
    </source>
</evidence>